<sequence>MDDVNEFISSQVLRYIEKKLGDAVKHVTVFVSYTGNDVEVDVDVDASVLVDDSYLQKVVEEAAELGVCIADLVKERGWPLDPRDAEKCWKS</sequence>
<dbReference type="STRING" id="1104324.P186_0435"/>
<dbReference type="HOGENOM" id="CLU_2420168_0_0_2"/>
<accession>G7VGH8</accession>
<name>G7VGH8_9CREN</name>
<dbReference type="InterPro" id="IPR035954">
    <property type="entry name" value="MTH677-like_sf"/>
</dbReference>
<dbReference type="RefSeq" id="WP_014287717.1">
    <property type="nucleotide sequence ID" value="NC_016645.1"/>
</dbReference>
<dbReference type="GeneID" id="11594700"/>
<proteinExistence type="predicted"/>
<dbReference type="OrthoDB" id="27578at2157"/>
<keyword evidence="2" id="KW-1185">Reference proteome</keyword>
<dbReference type="BioCyc" id="PSP1104324:GJSN-424-MONOMER"/>
<dbReference type="eggNOG" id="arCOG05568">
    <property type="taxonomic scope" value="Archaea"/>
</dbReference>
<organism evidence="1 2">
    <name type="scientific">Pyrobaculum ferrireducens</name>
    <dbReference type="NCBI Taxonomy" id="1104324"/>
    <lineage>
        <taxon>Archaea</taxon>
        <taxon>Thermoproteota</taxon>
        <taxon>Thermoprotei</taxon>
        <taxon>Thermoproteales</taxon>
        <taxon>Thermoproteaceae</taxon>
        <taxon>Pyrobaculum</taxon>
    </lineage>
</organism>
<gene>
    <name evidence="1" type="ORF">P186_0435</name>
</gene>
<protein>
    <submittedName>
        <fullName evidence="1">Uncharacterized protein</fullName>
    </submittedName>
</protein>
<evidence type="ECO:0000313" key="1">
    <source>
        <dbReference type="EMBL" id="AET31889.1"/>
    </source>
</evidence>
<reference evidence="1 2" key="1">
    <citation type="journal article" date="2012" name="J. Bacteriol.">
        <title>Complete genome sequence of strain 1860, a crenarchaeon of the genus pyrobaculum able to grow with various electron acceptors.</title>
        <authorList>
            <person name="Mardanov A.V."/>
            <person name="Gumerov V.M."/>
            <person name="Slobodkina G.B."/>
            <person name="Beletsky A.V."/>
            <person name="Bonch-Osmolovskaya E.A."/>
            <person name="Ravin N.V."/>
            <person name="Skryabin K.G."/>
        </authorList>
    </citation>
    <scope>NUCLEOTIDE SEQUENCE [LARGE SCALE GENOMIC DNA]</scope>
    <source>
        <strain evidence="1 2">1860</strain>
    </source>
</reference>
<evidence type="ECO:0000313" key="2">
    <source>
        <dbReference type="Proteomes" id="UP000005867"/>
    </source>
</evidence>
<dbReference type="EMBL" id="CP003098">
    <property type="protein sequence ID" value="AET31889.1"/>
    <property type="molecule type" value="Genomic_DNA"/>
</dbReference>
<dbReference type="AlphaFoldDB" id="G7VGH8"/>
<dbReference type="Proteomes" id="UP000005867">
    <property type="component" value="Chromosome"/>
</dbReference>
<dbReference type="Gene3D" id="3.30.300.100">
    <property type="entry name" value="MTH677-like"/>
    <property type="match status" value="1"/>
</dbReference>
<dbReference type="KEGG" id="pyr:P186_0435"/>